<reference evidence="1 2" key="1">
    <citation type="submission" date="2018-03" db="EMBL/GenBank/DDBJ databases">
        <title>Genomic Encyclopedia of Archaeal and Bacterial Type Strains, Phase II (KMG-II): from individual species to whole genera.</title>
        <authorList>
            <person name="Goeker M."/>
        </authorList>
    </citation>
    <scope>NUCLEOTIDE SEQUENCE [LARGE SCALE GENOMIC DNA]</scope>
    <source>
        <strain evidence="1 2">DSM 44889</strain>
    </source>
</reference>
<evidence type="ECO:0000313" key="2">
    <source>
        <dbReference type="Proteomes" id="UP000245469"/>
    </source>
</evidence>
<comment type="caution">
    <text evidence="1">The sequence shown here is derived from an EMBL/GenBank/DDBJ whole genome shotgun (WGS) entry which is preliminary data.</text>
</comment>
<dbReference type="Proteomes" id="UP000245469">
    <property type="component" value="Unassembled WGS sequence"/>
</dbReference>
<proteinExistence type="predicted"/>
<dbReference type="RefSeq" id="WP_119700374.1">
    <property type="nucleotide sequence ID" value="NZ_QGDQ01000010.1"/>
</dbReference>
<accession>A0A316A8S0</accession>
<evidence type="ECO:0000313" key="1">
    <source>
        <dbReference type="EMBL" id="PWJ53839.1"/>
    </source>
</evidence>
<protein>
    <recommendedName>
        <fullName evidence="3">Sporulation related protein</fullName>
    </recommendedName>
</protein>
<name>A0A316A8S0_9ACTN</name>
<dbReference type="AlphaFoldDB" id="A0A316A8S0"/>
<dbReference type="EMBL" id="QGDQ01000010">
    <property type="protein sequence ID" value="PWJ53839.1"/>
    <property type="molecule type" value="Genomic_DNA"/>
</dbReference>
<sequence>MSDGQQYWFNTKTGQVDVGHLKPGATLMGPYATREQAERALQTAREKSEAWDRAEED</sequence>
<keyword evidence="2" id="KW-1185">Reference proteome</keyword>
<dbReference type="OrthoDB" id="3268477at2"/>
<gene>
    <name evidence="1" type="ORF">BXY45_11082</name>
</gene>
<evidence type="ECO:0008006" key="3">
    <source>
        <dbReference type="Google" id="ProtNLM"/>
    </source>
</evidence>
<organism evidence="1 2">
    <name type="scientific">Quadrisphaera granulorum</name>
    <dbReference type="NCBI Taxonomy" id="317664"/>
    <lineage>
        <taxon>Bacteria</taxon>
        <taxon>Bacillati</taxon>
        <taxon>Actinomycetota</taxon>
        <taxon>Actinomycetes</taxon>
        <taxon>Kineosporiales</taxon>
        <taxon>Kineosporiaceae</taxon>
        <taxon>Quadrisphaera</taxon>
    </lineage>
</organism>